<feature type="region of interest" description="Disordered" evidence="1">
    <location>
        <begin position="203"/>
        <end position="225"/>
    </location>
</feature>
<protein>
    <submittedName>
        <fullName evidence="2">Uncharacterized protein</fullName>
    </submittedName>
</protein>
<accession>A0AA41L6G6</accession>
<organism evidence="2 4">
    <name type="scientific">Duganella violaceipulchra</name>
    <dbReference type="NCBI Taxonomy" id="2849652"/>
    <lineage>
        <taxon>Bacteria</taxon>
        <taxon>Pseudomonadati</taxon>
        <taxon>Pseudomonadota</taxon>
        <taxon>Betaproteobacteria</taxon>
        <taxon>Burkholderiales</taxon>
        <taxon>Oxalobacteraceae</taxon>
        <taxon>Telluria group</taxon>
        <taxon>Duganella</taxon>
    </lineage>
</organism>
<dbReference type="Proteomes" id="UP001155901">
    <property type="component" value="Unassembled WGS sequence"/>
</dbReference>
<evidence type="ECO:0000313" key="5">
    <source>
        <dbReference type="Proteomes" id="UP001162889"/>
    </source>
</evidence>
<evidence type="ECO:0000313" key="3">
    <source>
        <dbReference type="EMBL" id="MCP2007773.1"/>
    </source>
</evidence>
<evidence type="ECO:0000256" key="1">
    <source>
        <dbReference type="SAM" id="MobiDB-lite"/>
    </source>
</evidence>
<dbReference type="EMBL" id="JAHTGR010000011">
    <property type="protein sequence ID" value="MBV6323277.1"/>
    <property type="molecule type" value="Genomic_DNA"/>
</dbReference>
<dbReference type="RefSeq" id="WP_217943984.1">
    <property type="nucleotide sequence ID" value="NZ_JAHTGR010000011.1"/>
</dbReference>
<evidence type="ECO:0000313" key="4">
    <source>
        <dbReference type="Proteomes" id="UP001155901"/>
    </source>
</evidence>
<dbReference type="InterPro" id="IPR017008">
    <property type="entry name" value="UCP032817-like"/>
</dbReference>
<proteinExistence type="predicted"/>
<dbReference type="EMBL" id="JALJZU010000002">
    <property type="protein sequence ID" value="MCP2007773.1"/>
    <property type="molecule type" value="Genomic_DNA"/>
</dbReference>
<comment type="caution">
    <text evidence="2">The sequence shown here is derived from an EMBL/GenBank/DDBJ whole genome shotgun (WGS) entry which is preliminary data.</text>
</comment>
<evidence type="ECO:0000313" key="2">
    <source>
        <dbReference type="EMBL" id="MBV6323277.1"/>
    </source>
</evidence>
<name>A0AA41L6G6_9BURK</name>
<gene>
    <name evidence="2" type="ORF">KVP70_20285</name>
    <name evidence="3" type="ORF">L1274_001466</name>
</gene>
<keyword evidence="5" id="KW-1185">Reference proteome</keyword>
<reference evidence="2" key="1">
    <citation type="submission" date="2021-07" db="EMBL/GenBank/DDBJ databases">
        <title>Characterization of violacein-producing bacteria and related species.</title>
        <authorList>
            <person name="Wilson H.S."/>
            <person name="De Leon M.E."/>
        </authorList>
    </citation>
    <scope>NUCLEOTIDE SEQUENCE</scope>
    <source>
        <strain evidence="2">HSC-15S17</strain>
    </source>
</reference>
<reference evidence="3" key="2">
    <citation type="submission" date="2022-03" db="EMBL/GenBank/DDBJ databases">
        <title>Genome Encyclopedia of Bacteria and Archaea VI: Functional Genomics of Type Strains.</title>
        <authorList>
            <person name="Whitman W."/>
        </authorList>
    </citation>
    <scope>NUCLEOTIDE SEQUENCE</scope>
    <source>
        <strain evidence="3">HSC-15S17</strain>
    </source>
</reference>
<feature type="compositionally biased region" description="Low complexity" evidence="1">
    <location>
        <begin position="206"/>
        <end position="215"/>
    </location>
</feature>
<dbReference type="PIRSF" id="PIRSF032817">
    <property type="entry name" value="UCP032817"/>
    <property type="match status" value="1"/>
</dbReference>
<sequence>MTPILIATCGLTAGLSALLWQRQIRSRRESYIRTYTLPIGLFEKLRESHPHLSLKDCQLVAQGLRQFFLAHLKSGRKFVSMPSQVADDLWHEFILHTKNYQQFCRHGFGRFLHHTPAIVLSKGQQGNAGIHRCWVYACHEENINPRQPTRLPLLFALDSKLNVPNGFAYVADCSGVKRQGDDGALIYCGADLGGSAAGCGGGSDGGADSHSSSDSGCGGDGDGGDGGCGGGGCGGD</sequence>
<dbReference type="AlphaFoldDB" id="A0AA41L6G6"/>
<dbReference type="Proteomes" id="UP001162889">
    <property type="component" value="Unassembled WGS sequence"/>
</dbReference>
<feature type="compositionally biased region" description="Gly residues" evidence="1">
    <location>
        <begin position="216"/>
        <end position="225"/>
    </location>
</feature>